<protein>
    <submittedName>
        <fullName evidence="1">Uncharacterized protein</fullName>
    </submittedName>
</protein>
<organism evidence="1 2">
    <name type="scientific">Postia placenta MAD-698-R-SB12</name>
    <dbReference type="NCBI Taxonomy" id="670580"/>
    <lineage>
        <taxon>Eukaryota</taxon>
        <taxon>Fungi</taxon>
        <taxon>Dikarya</taxon>
        <taxon>Basidiomycota</taxon>
        <taxon>Agaricomycotina</taxon>
        <taxon>Agaricomycetes</taxon>
        <taxon>Polyporales</taxon>
        <taxon>Adustoporiaceae</taxon>
        <taxon>Rhodonia</taxon>
    </lineage>
</organism>
<sequence length="282" mass="30536">AALMLAEAPCDRGAPLHAPPCPRPQAEKKLFNSGRRARLMSRICLTSVARFSASCHMVKVSSLILRYTQEGMPLRYLSRSSRSPYLEWSAGPLNNVENSAALHLCSGGIVEIAKASLKRCKEGCFVGEGGCCSLDPSLDSSKLEEDGGGPGLHITIEETEGDLNFKFDGRERRVDCPGAWVRTLLATRGTKACLRAKTAVVTVRRANFDWSECASSLAAATAVEATEEVWWRGDIRQGLEARRGLLTTSWPKNATECLGARPWEVFPTAAPRRAGGSLEGSL</sequence>
<gene>
    <name evidence="1" type="ORF">POSPLADRAFT_1163409</name>
</gene>
<dbReference type="GeneID" id="36332731"/>
<name>A0A1X6MHG1_9APHY</name>
<dbReference type="EMBL" id="KZ111004">
    <property type="protein sequence ID" value="OSX55749.1"/>
    <property type="molecule type" value="Genomic_DNA"/>
</dbReference>
<accession>A0A1X6MHG1</accession>
<dbReference type="OrthoDB" id="10275884at2759"/>
<reference evidence="1 2" key="1">
    <citation type="submission" date="2017-04" db="EMBL/GenBank/DDBJ databases">
        <title>Genome Sequence of the Model Brown-Rot Fungus Postia placenta SB12.</title>
        <authorList>
            <consortium name="DOE Joint Genome Institute"/>
            <person name="Gaskell J."/>
            <person name="Kersten P."/>
            <person name="Larrondo L.F."/>
            <person name="Canessa P."/>
            <person name="Martinez D."/>
            <person name="Hibbett D."/>
            <person name="Schmoll M."/>
            <person name="Kubicek C.P."/>
            <person name="Martinez A.T."/>
            <person name="Yadav J."/>
            <person name="Master E."/>
            <person name="Magnuson J.K."/>
            <person name="James T."/>
            <person name="Yaver D."/>
            <person name="Berka R."/>
            <person name="Labutti K."/>
            <person name="Lipzen A."/>
            <person name="Aerts A."/>
            <person name="Barry K."/>
            <person name="Henrissat B."/>
            <person name="Blanchette R."/>
            <person name="Grigoriev I."/>
            <person name="Cullen D."/>
        </authorList>
    </citation>
    <scope>NUCLEOTIDE SEQUENCE [LARGE SCALE GENOMIC DNA]</scope>
    <source>
        <strain evidence="1 2">MAD-698-R-SB12</strain>
    </source>
</reference>
<proteinExistence type="predicted"/>
<evidence type="ECO:0000313" key="1">
    <source>
        <dbReference type="EMBL" id="OSX55749.1"/>
    </source>
</evidence>
<dbReference type="RefSeq" id="XP_024332543.1">
    <property type="nucleotide sequence ID" value="XM_024487782.1"/>
</dbReference>
<feature type="non-terminal residue" evidence="1">
    <location>
        <position position="1"/>
    </location>
</feature>
<dbReference type="AlphaFoldDB" id="A0A1X6MHG1"/>
<dbReference type="Proteomes" id="UP000194127">
    <property type="component" value="Unassembled WGS sequence"/>
</dbReference>
<evidence type="ECO:0000313" key="2">
    <source>
        <dbReference type="Proteomes" id="UP000194127"/>
    </source>
</evidence>
<keyword evidence="2" id="KW-1185">Reference proteome</keyword>